<reference evidence="2 3" key="1">
    <citation type="journal article" date="2015" name="Genome Announc.">
        <title>Genome Assemblies of Three Soil-Associated Devosia species: D. insulae, D. limi, and D. soli.</title>
        <authorList>
            <person name="Hassan Y.I."/>
            <person name="Lepp D."/>
            <person name="Zhou T."/>
        </authorList>
    </citation>
    <scope>NUCLEOTIDE SEQUENCE [LARGE SCALE GENOMIC DNA]</scope>
    <source>
        <strain evidence="2 3">DS-56</strain>
    </source>
</reference>
<organism evidence="2 3">
    <name type="scientific">Devosia insulae DS-56</name>
    <dbReference type="NCBI Taxonomy" id="1116389"/>
    <lineage>
        <taxon>Bacteria</taxon>
        <taxon>Pseudomonadati</taxon>
        <taxon>Pseudomonadota</taxon>
        <taxon>Alphaproteobacteria</taxon>
        <taxon>Hyphomicrobiales</taxon>
        <taxon>Devosiaceae</taxon>
        <taxon>Devosia</taxon>
    </lineage>
</organism>
<proteinExistence type="inferred from homology"/>
<dbReference type="InterPro" id="IPR038084">
    <property type="entry name" value="PduO/GlcC-like_sf"/>
</dbReference>
<dbReference type="RefSeq" id="WP_069910484.1">
    <property type="nucleotide sequence ID" value="NZ_LAJE02000219.1"/>
</dbReference>
<accession>A0A1E5XNU6</accession>
<sequence length="165" mass="18419">MATADDIAKIIEQERGLEFTEFNENVAFSIGVRVRERALREKLGLVVDVRTWDRQMFYAAMPGTTADNPNWVRRKINTVQRLLKSSYRVALEQNREDRLFAPNRALDGADFVLAGGAFPIRMKGFGPIGCITISGLHERDDHQVGVDAVAEELGLDKAAFALAKI</sequence>
<dbReference type="HAMAP" id="MF_00761">
    <property type="entry name" value="UPF0303"/>
    <property type="match status" value="1"/>
</dbReference>
<protein>
    <recommendedName>
        <fullName evidence="1">UPF0303 protein VW23_022045</fullName>
    </recommendedName>
</protein>
<dbReference type="AlphaFoldDB" id="A0A1E5XNU6"/>
<dbReference type="PANTHER" id="PTHR28255:SF1">
    <property type="entry name" value="UPF0303 PROTEIN YBR137W"/>
    <property type="match status" value="1"/>
</dbReference>
<keyword evidence="3" id="KW-1185">Reference proteome</keyword>
<name>A0A1E5XNU6_9HYPH</name>
<dbReference type="SUPFAM" id="SSF143744">
    <property type="entry name" value="GlcG-like"/>
    <property type="match status" value="1"/>
</dbReference>
<comment type="similarity">
    <text evidence="1">Belongs to the UPF0303 family.</text>
</comment>
<dbReference type="Proteomes" id="UP000095463">
    <property type="component" value="Unassembled WGS sequence"/>
</dbReference>
<dbReference type="EMBL" id="LAJE02000219">
    <property type="protein sequence ID" value="OEO30277.1"/>
    <property type="molecule type" value="Genomic_DNA"/>
</dbReference>
<dbReference type="PANTHER" id="PTHR28255">
    <property type="match status" value="1"/>
</dbReference>
<dbReference type="NCBIfam" id="NF002696">
    <property type="entry name" value="PRK02487.1-5"/>
    <property type="match status" value="1"/>
</dbReference>
<dbReference type="InterPro" id="IPR005624">
    <property type="entry name" value="PduO/GlcC-like"/>
</dbReference>
<evidence type="ECO:0000313" key="2">
    <source>
        <dbReference type="EMBL" id="OEO30277.1"/>
    </source>
</evidence>
<dbReference type="PIRSF" id="PIRSF008757">
    <property type="entry name" value="UCP008757"/>
    <property type="match status" value="1"/>
</dbReference>
<gene>
    <name evidence="2" type="ORF">VW23_022045</name>
</gene>
<dbReference type="Gene3D" id="3.30.450.150">
    <property type="entry name" value="Haem-degrading domain"/>
    <property type="match status" value="1"/>
</dbReference>
<evidence type="ECO:0000256" key="1">
    <source>
        <dbReference type="HAMAP-Rule" id="MF_00761"/>
    </source>
</evidence>
<dbReference type="OrthoDB" id="9815315at2"/>
<dbReference type="Pfam" id="PF03928">
    <property type="entry name" value="HbpS-like"/>
    <property type="match status" value="1"/>
</dbReference>
<dbReference type="InterPro" id="IPR010371">
    <property type="entry name" value="YBR137W-like"/>
</dbReference>
<evidence type="ECO:0000313" key="3">
    <source>
        <dbReference type="Proteomes" id="UP000095463"/>
    </source>
</evidence>
<comment type="caution">
    <text evidence="2">The sequence shown here is derived from an EMBL/GenBank/DDBJ whole genome shotgun (WGS) entry which is preliminary data.</text>
</comment>